<dbReference type="Proteomes" id="UP000548304">
    <property type="component" value="Unassembled WGS sequence"/>
</dbReference>
<evidence type="ECO:0000313" key="2">
    <source>
        <dbReference type="EMBL" id="NYH76903.1"/>
    </source>
</evidence>
<accession>A0A852Z3R0</accession>
<dbReference type="AlphaFoldDB" id="A0A852Z3R0"/>
<reference evidence="2 3" key="1">
    <citation type="submission" date="2020-07" db="EMBL/GenBank/DDBJ databases">
        <title>Genomic Encyclopedia of Type Strains, Phase III (KMG-III): the genomes of soil and plant-associated and newly described type strains.</title>
        <authorList>
            <person name="Whitman W."/>
        </authorList>
    </citation>
    <scope>NUCLEOTIDE SEQUENCE [LARGE SCALE GENOMIC DNA]</scope>
    <source>
        <strain evidence="2 3">CECT 8576</strain>
    </source>
</reference>
<comment type="caution">
    <text evidence="2">The sequence shown here is derived from an EMBL/GenBank/DDBJ whole genome shotgun (WGS) entry which is preliminary data.</text>
</comment>
<sequence>MVVPRTRTPSTPSSAVGHEQRQLSPELTNLLRTGPFDVALRAAIRTSRLSLERIQHRLHLRGAPVSITALSYWQSGRRRPERPDSLAALRELEDVLGIPDGALSALLGPPKPRGRSRVESSAPPLTSLWSDNASAAGMLSRLDTSADGHLTRLSQHDVLDIDGAGKQRGLRVRQLVQAERNGVDRWVTVFDNSGTNIAPPTIRTLNGCALGQVLSDHESGVVVAELLFERALEKGETALLEYEVAHGPEGLVGTDQDHTYSRRFRLPVREYLVELRFDPENPPVHCENFTVCSDGSERDSPKPMSLDSRGHTHAVALDFGRGAFYVRWEPARTTAAIPTARFPHAPSTENLRGHARRFR</sequence>
<protein>
    <submittedName>
        <fullName evidence="2">Transcriptional regulator with XRE-family HTH domain</fullName>
    </submittedName>
</protein>
<dbReference type="InterPro" id="IPR001387">
    <property type="entry name" value="Cro/C1-type_HTH"/>
</dbReference>
<dbReference type="EMBL" id="JACBYW010000001">
    <property type="protein sequence ID" value="NYH76903.1"/>
    <property type="molecule type" value="Genomic_DNA"/>
</dbReference>
<proteinExistence type="predicted"/>
<keyword evidence="3" id="KW-1185">Reference proteome</keyword>
<name>A0A852Z3R0_9ACTN</name>
<dbReference type="CDD" id="cd00093">
    <property type="entry name" value="HTH_XRE"/>
    <property type="match status" value="1"/>
</dbReference>
<gene>
    <name evidence="2" type="ORF">FHR84_000217</name>
</gene>
<evidence type="ECO:0000256" key="1">
    <source>
        <dbReference type="SAM" id="MobiDB-lite"/>
    </source>
</evidence>
<dbReference type="RefSeq" id="WP_179533537.1">
    <property type="nucleotide sequence ID" value="NZ_JACBYW010000001.1"/>
</dbReference>
<evidence type="ECO:0000313" key="3">
    <source>
        <dbReference type="Proteomes" id="UP000548304"/>
    </source>
</evidence>
<organism evidence="2 3">
    <name type="scientific">Actinopolyspora biskrensis</name>
    <dbReference type="NCBI Taxonomy" id="1470178"/>
    <lineage>
        <taxon>Bacteria</taxon>
        <taxon>Bacillati</taxon>
        <taxon>Actinomycetota</taxon>
        <taxon>Actinomycetes</taxon>
        <taxon>Actinopolysporales</taxon>
        <taxon>Actinopolysporaceae</taxon>
        <taxon>Actinopolyspora</taxon>
    </lineage>
</organism>
<feature type="region of interest" description="Disordered" evidence="1">
    <location>
        <begin position="1"/>
        <end position="23"/>
    </location>
</feature>